<dbReference type="Gene3D" id="3.30.420.10">
    <property type="entry name" value="Ribonuclease H-like superfamily/Ribonuclease H"/>
    <property type="match status" value="1"/>
</dbReference>
<reference evidence="2" key="3">
    <citation type="journal article" date="2017" name="Nature">
        <title>Genome sequence of the progenitor of the wheat D genome Aegilops tauschii.</title>
        <authorList>
            <person name="Luo M.C."/>
            <person name="Gu Y.Q."/>
            <person name="Puiu D."/>
            <person name="Wang H."/>
            <person name="Twardziok S.O."/>
            <person name="Deal K.R."/>
            <person name="Huo N."/>
            <person name="Zhu T."/>
            <person name="Wang L."/>
            <person name="Wang Y."/>
            <person name="McGuire P.E."/>
            <person name="Liu S."/>
            <person name="Long H."/>
            <person name="Ramasamy R.K."/>
            <person name="Rodriguez J.C."/>
            <person name="Van S.L."/>
            <person name="Yuan L."/>
            <person name="Wang Z."/>
            <person name="Xia Z."/>
            <person name="Xiao L."/>
            <person name="Anderson O.D."/>
            <person name="Ouyang S."/>
            <person name="Liang Y."/>
            <person name="Zimin A.V."/>
            <person name="Pertea G."/>
            <person name="Qi P."/>
            <person name="Bennetzen J.L."/>
            <person name="Dai X."/>
            <person name="Dawson M.W."/>
            <person name="Muller H.G."/>
            <person name="Kugler K."/>
            <person name="Rivarola-Duarte L."/>
            <person name="Spannagl M."/>
            <person name="Mayer K.F.X."/>
            <person name="Lu F.H."/>
            <person name="Bevan M.W."/>
            <person name="Leroy P."/>
            <person name="Li P."/>
            <person name="You F.M."/>
            <person name="Sun Q."/>
            <person name="Liu Z."/>
            <person name="Lyons E."/>
            <person name="Wicker T."/>
            <person name="Salzberg S.L."/>
            <person name="Devos K.M."/>
            <person name="Dvorak J."/>
        </authorList>
    </citation>
    <scope>NUCLEOTIDE SEQUENCE [LARGE SCALE GENOMIC DNA]</scope>
    <source>
        <strain evidence="2">cv. AL8/78</strain>
    </source>
</reference>
<dbReference type="GO" id="GO:0003676">
    <property type="term" value="F:nucleic acid binding"/>
    <property type="evidence" value="ECO:0007669"/>
    <property type="project" value="InterPro"/>
</dbReference>
<proteinExistence type="predicted"/>
<dbReference type="InterPro" id="IPR056924">
    <property type="entry name" value="SH3_Tf2-1"/>
</dbReference>
<reference evidence="2" key="4">
    <citation type="submission" date="2019-03" db="UniProtKB">
        <authorList>
            <consortium name="EnsemblPlants"/>
        </authorList>
    </citation>
    <scope>IDENTIFICATION</scope>
</reference>
<organism evidence="2 3">
    <name type="scientific">Aegilops tauschii subsp. strangulata</name>
    <name type="common">Goatgrass</name>
    <dbReference type="NCBI Taxonomy" id="200361"/>
    <lineage>
        <taxon>Eukaryota</taxon>
        <taxon>Viridiplantae</taxon>
        <taxon>Streptophyta</taxon>
        <taxon>Embryophyta</taxon>
        <taxon>Tracheophyta</taxon>
        <taxon>Spermatophyta</taxon>
        <taxon>Magnoliopsida</taxon>
        <taxon>Liliopsida</taxon>
        <taxon>Poales</taxon>
        <taxon>Poaceae</taxon>
        <taxon>BOP clade</taxon>
        <taxon>Pooideae</taxon>
        <taxon>Triticodae</taxon>
        <taxon>Triticeae</taxon>
        <taxon>Triticinae</taxon>
        <taxon>Aegilops</taxon>
    </lineage>
</organism>
<accession>A0A452Z4F1</accession>
<feature type="domain" description="Tf2-1-like SH3-like" evidence="1">
    <location>
        <begin position="102"/>
        <end position="167"/>
    </location>
</feature>
<dbReference type="EnsemblPlants" id="AET1Gv20630300.1">
    <property type="protein sequence ID" value="AET1Gv20630300.1"/>
    <property type="gene ID" value="AET1Gv20630300"/>
</dbReference>
<reference evidence="3" key="2">
    <citation type="journal article" date="2017" name="Nat. Plants">
        <title>The Aegilops tauschii genome reveals multiple impacts of transposons.</title>
        <authorList>
            <person name="Zhao G."/>
            <person name="Zou C."/>
            <person name="Li K."/>
            <person name="Wang K."/>
            <person name="Li T."/>
            <person name="Gao L."/>
            <person name="Zhang X."/>
            <person name="Wang H."/>
            <person name="Yang Z."/>
            <person name="Liu X."/>
            <person name="Jiang W."/>
            <person name="Mao L."/>
            <person name="Kong X."/>
            <person name="Jiao Y."/>
            <person name="Jia J."/>
        </authorList>
    </citation>
    <scope>NUCLEOTIDE SEQUENCE [LARGE SCALE GENOMIC DNA]</scope>
    <source>
        <strain evidence="3">cv. AL8/78</strain>
    </source>
</reference>
<keyword evidence="3" id="KW-1185">Reference proteome</keyword>
<evidence type="ECO:0000259" key="1">
    <source>
        <dbReference type="Pfam" id="PF24626"/>
    </source>
</evidence>
<dbReference type="STRING" id="200361.A0A452Z4F1"/>
<dbReference type="PANTHER" id="PTHR45835:SF99">
    <property type="entry name" value="CHROMO DOMAIN-CONTAINING PROTEIN-RELATED"/>
    <property type="match status" value="1"/>
</dbReference>
<dbReference type="Gramene" id="AET1Gv20630300.1">
    <property type="protein sequence ID" value="AET1Gv20630300.1"/>
    <property type="gene ID" value="AET1Gv20630300"/>
</dbReference>
<sequence>MLRACVLTYGTGWEESLPYAEFAYNNSYQASLQMAPFEALYGRRCRTPLNWSGTGDSRIFGPGMLKEAEEKVKQIRGRHKTAQSRQKSYYDRKHGEVSFEPGEYVYLRVSPMRGLQWFKFKGKLAPRFIGPFCIVARRGTVAYQLDLPKELSDVHDVFHVSQLRKCVSNPDKHVSH</sequence>
<name>A0A452Z4F1_AEGTS</name>
<reference evidence="3" key="1">
    <citation type="journal article" date="2014" name="Science">
        <title>Ancient hybridizations among the ancestral genomes of bread wheat.</title>
        <authorList>
            <consortium name="International Wheat Genome Sequencing Consortium,"/>
            <person name="Marcussen T."/>
            <person name="Sandve S.R."/>
            <person name="Heier L."/>
            <person name="Spannagl M."/>
            <person name="Pfeifer M."/>
            <person name="Jakobsen K.S."/>
            <person name="Wulff B.B."/>
            <person name="Steuernagel B."/>
            <person name="Mayer K.F."/>
            <person name="Olsen O.A."/>
        </authorList>
    </citation>
    <scope>NUCLEOTIDE SEQUENCE [LARGE SCALE GENOMIC DNA]</scope>
    <source>
        <strain evidence="3">cv. AL8/78</strain>
    </source>
</reference>
<reference evidence="2" key="5">
    <citation type="journal article" date="2021" name="G3 (Bethesda)">
        <title>Aegilops tauschii genome assembly Aet v5.0 features greater sequence contiguity and improved annotation.</title>
        <authorList>
            <person name="Wang L."/>
            <person name="Zhu T."/>
            <person name="Rodriguez J.C."/>
            <person name="Deal K.R."/>
            <person name="Dubcovsky J."/>
            <person name="McGuire P.E."/>
            <person name="Lux T."/>
            <person name="Spannagl M."/>
            <person name="Mayer K.F.X."/>
            <person name="Baldrich P."/>
            <person name="Meyers B.C."/>
            <person name="Huo N."/>
            <person name="Gu Y.Q."/>
            <person name="Zhou H."/>
            <person name="Devos K.M."/>
            <person name="Bennetzen J.L."/>
            <person name="Unver T."/>
            <person name="Budak H."/>
            <person name="Gulick P.J."/>
            <person name="Galiba G."/>
            <person name="Kalapos B."/>
            <person name="Nelson D.R."/>
            <person name="Li P."/>
            <person name="You F.M."/>
            <person name="Luo M.C."/>
            <person name="Dvorak J."/>
        </authorList>
    </citation>
    <scope>NUCLEOTIDE SEQUENCE [LARGE SCALE GENOMIC DNA]</scope>
    <source>
        <strain evidence="2">cv. AL8/78</strain>
    </source>
</reference>
<dbReference type="Pfam" id="PF24626">
    <property type="entry name" value="SH3_Tf2-1"/>
    <property type="match status" value="1"/>
</dbReference>
<dbReference type="PANTHER" id="PTHR45835">
    <property type="entry name" value="YALI0A06105P"/>
    <property type="match status" value="1"/>
</dbReference>
<evidence type="ECO:0000313" key="2">
    <source>
        <dbReference type="EnsemblPlants" id="AET1Gv20630300.1"/>
    </source>
</evidence>
<evidence type="ECO:0000313" key="3">
    <source>
        <dbReference type="Proteomes" id="UP000015105"/>
    </source>
</evidence>
<dbReference type="InterPro" id="IPR036397">
    <property type="entry name" value="RNaseH_sf"/>
</dbReference>
<protein>
    <recommendedName>
        <fullName evidence="1">Tf2-1-like SH3-like domain-containing protein</fullName>
    </recommendedName>
</protein>
<dbReference type="Proteomes" id="UP000015105">
    <property type="component" value="Chromosome 1D"/>
</dbReference>
<dbReference type="AlphaFoldDB" id="A0A452Z4F1"/>